<dbReference type="AlphaFoldDB" id="T1BKL6"/>
<evidence type="ECO:0000256" key="2">
    <source>
        <dbReference type="ARBA" id="ARBA00022898"/>
    </source>
</evidence>
<dbReference type="GO" id="GO:0004372">
    <property type="term" value="F:glycine hydroxymethyltransferase activity"/>
    <property type="evidence" value="ECO:0007669"/>
    <property type="project" value="TreeGrafter"/>
</dbReference>
<gene>
    <name evidence="4" type="ORF">B1B_05070</name>
</gene>
<reference evidence="4" key="1">
    <citation type="submission" date="2013-08" db="EMBL/GenBank/DDBJ databases">
        <authorList>
            <person name="Mendez C."/>
            <person name="Richter M."/>
            <person name="Ferrer M."/>
            <person name="Sanchez J."/>
        </authorList>
    </citation>
    <scope>NUCLEOTIDE SEQUENCE</scope>
</reference>
<dbReference type="InterPro" id="IPR015421">
    <property type="entry name" value="PyrdxlP-dep_Trfase_major"/>
</dbReference>
<comment type="caution">
    <text evidence="4">The sequence shown here is derived from an EMBL/GenBank/DDBJ whole genome shotgun (WGS) entry which is preliminary data.</text>
</comment>
<dbReference type="Gene3D" id="3.40.640.10">
    <property type="entry name" value="Type I PLP-dependent aspartate aminotransferase-like (Major domain)"/>
    <property type="match status" value="1"/>
</dbReference>
<keyword evidence="2" id="KW-0663">Pyridoxal phosphate</keyword>
<evidence type="ECO:0000256" key="1">
    <source>
        <dbReference type="ARBA" id="ARBA00001933"/>
    </source>
</evidence>
<keyword evidence="4" id="KW-0489">Methyltransferase</keyword>
<dbReference type="SUPFAM" id="SSF53383">
    <property type="entry name" value="PLP-dependent transferases"/>
    <property type="match status" value="1"/>
</dbReference>
<dbReference type="InterPro" id="IPR049943">
    <property type="entry name" value="Ser_HO-MeTrfase-like"/>
</dbReference>
<dbReference type="EMBL" id="AUZY01003182">
    <property type="protein sequence ID" value="EQD70322.1"/>
    <property type="molecule type" value="Genomic_DNA"/>
</dbReference>
<evidence type="ECO:0000313" key="4">
    <source>
        <dbReference type="EMBL" id="EQD70322.1"/>
    </source>
</evidence>
<dbReference type="GO" id="GO:0046653">
    <property type="term" value="P:tetrahydrofolate metabolic process"/>
    <property type="evidence" value="ECO:0007669"/>
    <property type="project" value="TreeGrafter"/>
</dbReference>
<organism evidence="4">
    <name type="scientific">mine drainage metagenome</name>
    <dbReference type="NCBI Taxonomy" id="410659"/>
    <lineage>
        <taxon>unclassified sequences</taxon>
        <taxon>metagenomes</taxon>
        <taxon>ecological metagenomes</taxon>
    </lineage>
</organism>
<dbReference type="Pfam" id="PF00464">
    <property type="entry name" value="SHMT"/>
    <property type="match status" value="1"/>
</dbReference>
<keyword evidence="4" id="KW-0808">Transferase</keyword>
<dbReference type="InterPro" id="IPR039429">
    <property type="entry name" value="SHMT-like_dom"/>
</dbReference>
<dbReference type="PANTHER" id="PTHR11680:SF35">
    <property type="entry name" value="SERINE HYDROXYMETHYLTRANSFERASE 1"/>
    <property type="match status" value="1"/>
</dbReference>
<feature type="non-terminal residue" evidence="4">
    <location>
        <position position="93"/>
    </location>
</feature>
<dbReference type="GO" id="GO:0032259">
    <property type="term" value="P:methylation"/>
    <property type="evidence" value="ECO:0007669"/>
    <property type="project" value="UniProtKB-KW"/>
</dbReference>
<name>T1BKL6_9ZZZZ</name>
<dbReference type="GO" id="GO:0030170">
    <property type="term" value="F:pyridoxal phosphate binding"/>
    <property type="evidence" value="ECO:0007669"/>
    <property type="project" value="TreeGrafter"/>
</dbReference>
<dbReference type="GO" id="GO:0008168">
    <property type="term" value="F:methyltransferase activity"/>
    <property type="evidence" value="ECO:0007669"/>
    <property type="project" value="UniProtKB-KW"/>
</dbReference>
<evidence type="ECO:0000259" key="3">
    <source>
        <dbReference type="Pfam" id="PF00464"/>
    </source>
</evidence>
<dbReference type="InterPro" id="IPR015424">
    <property type="entry name" value="PyrdxlP-dep_Trfase"/>
</dbReference>
<dbReference type="PANTHER" id="PTHR11680">
    <property type="entry name" value="SERINE HYDROXYMETHYLTRANSFERASE"/>
    <property type="match status" value="1"/>
</dbReference>
<feature type="domain" description="Serine hydroxymethyltransferase-like" evidence="3">
    <location>
        <begin position="1"/>
        <end position="93"/>
    </location>
</feature>
<dbReference type="GO" id="GO:0005829">
    <property type="term" value="C:cytosol"/>
    <property type="evidence" value="ECO:0007669"/>
    <property type="project" value="TreeGrafter"/>
</dbReference>
<dbReference type="GO" id="GO:0019264">
    <property type="term" value="P:glycine biosynthetic process from serine"/>
    <property type="evidence" value="ECO:0007669"/>
    <property type="project" value="TreeGrafter"/>
</dbReference>
<sequence>MGARLLVDMAHFAGLVAGGAHPSPVPYADVVTLTTHKTLRGPWGGMILCPEDRAKEVDKAVFPGAQGGPLLHAIAGKAAALHAWTQPEMRDYA</sequence>
<accession>T1BKL6</accession>
<comment type="cofactor">
    <cofactor evidence="1">
        <name>pyridoxal 5'-phosphate</name>
        <dbReference type="ChEBI" id="CHEBI:597326"/>
    </cofactor>
</comment>
<reference evidence="4" key="2">
    <citation type="journal article" date="2014" name="ISME J.">
        <title>Microbial stratification in low pH oxic and suboxic macroscopic growths along an acid mine drainage.</title>
        <authorList>
            <person name="Mendez-Garcia C."/>
            <person name="Mesa V."/>
            <person name="Sprenger R.R."/>
            <person name="Richter M."/>
            <person name="Diez M.S."/>
            <person name="Solano J."/>
            <person name="Bargiela R."/>
            <person name="Golyshina O.V."/>
            <person name="Manteca A."/>
            <person name="Ramos J.L."/>
            <person name="Gallego J.R."/>
            <person name="Llorente I."/>
            <person name="Martins Dos Santos V.A."/>
            <person name="Jensen O.N."/>
            <person name="Pelaez A.I."/>
            <person name="Sanchez J."/>
            <person name="Ferrer M."/>
        </authorList>
    </citation>
    <scope>NUCLEOTIDE SEQUENCE</scope>
</reference>
<protein>
    <submittedName>
        <fullName evidence="4">Serine hydroxymethyltransferase</fullName>
    </submittedName>
</protein>
<proteinExistence type="predicted"/>